<dbReference type="PANTHER" id="PTHR48081:SF30">
    <property type="entry name" value="ACETYL-HYDROLASE LIPR-RELATED"/>
    <property type="match status" value="1"/>
</dbReference>
<sequence length="306" mass="33647">MSVQYKAAETLLNLINRVTRGGLKAVMLNLVKDPPTVNDVPESFYNKYDCRRLMVEGRPVVRVRTQTGVEPQAALVYLAGGGGTMGPLQVHFDMVEHVAKLTGFDVYLAFYPLAPEHNALEARRWLDVVQERLTDDYPAERIFFGGDSSGANVAIAHTAHQVAIGFGVPAGVIAISPATGLADGEDRDIRLKAETDDPYLSVAMNDYIATVWGRDMDLSSGDYCPSGVDFEGFPPMMLFYGTHELFCPHDDKLVERIQAAGVELDVTRGEGLCHCWAVLGMLPEAKRAQRRMAEWMAARIGVEKEA</sequence>
<protein>
    <submittedName>
        <fullName evidence="4">Esterase/lipase</fullName>
    </submittedName>
</protein>
<dbReference type="PANTHER" id="PTHR48081">
    <property type="entry name" value="AB HYDROLASE SUPERFAMILY PROTEIN C4A8.06C"/>
    <property type="match status" value="1"/>
</dbReference>
<evidence type="ECO:0000256" key="1">
    <source>
        <dbReference type="ARBA" id="ARBA00010515"/>
    </source>
</evidence>
<keyword evidence="2" id="KW-0378">Hydrolase</keyword>
<dbReference type="GO" id="GO:0004806">
    <property type="term" value="F:triacylglycerol lipase activity"/>
    <property type="evidence" value="ECO:0007669"/>
    <property type="project" value="TreeGrafter"/>
</dbReference>
<organism evidence="4 5">
    <name type="scientific">Slackia heliotrinireducens (strain ATCC 29202 / DSM 20476 / NCTC 11029 / RHS 1)</name>
    <name type="common">Peptococcus heliotrinreducens</name>
    <dbReference type="NCBI Taxonomy" id="471855"/>
    <lineage>
        <taxon>Bacteria</taxon>
        <taxon>Bacillati</taxon>
        <taxon>Actinomycetota</taxon>
        <taxon>Coriobacteriia</taxon>
        <taxon>Eggerthellales</taxon>
        <taxon>Eggerthellaceae</taxon>
        <taxon>Slackia</taxon>
    </lineage>
</organism>
<dbReference type="AlphaFoldDB" id="C7N4G0"/>
<dbReference type="KEGG" id="shi:Shel_07380"/>
<gene>
    <name evidence="4" type="ordered locus">Shel_07380</name>
</gene>
<dbReference type="Pfam" id="PF07859">
    <property type="entry name" value="Abhydrolase_3"/>
    <property type="match status" value="1"/>
</dbReference>
<dbReference type="RefSeq" id="WP_012797899.1">
    <property type="nucleotide sequence ID" value="NC_013165.1"/>
</dbReference>
<dbReference type="InterPro" id="IPR013094">
    <property type="entry name" value="AB_hydrolase_3"/>
</dbReference>
<feature type="domain" description="Alpha/beta hydrolase fold-3" evidence="3">
    <location>
        <begin position="75"/>
        <end position="277"/>
    </location>
</feature>
<dbReference type="InterPro" id="IPR029058">
    <property type="entry name" value="AB_hydrolase_fold"/>
</dbReference>
<dbReference type="Gene3D" id="3.40.50.1820">
    <property type="entry name" value="alpha/beta hydrolase"/>
    <property type="match status" value="1"/>
</dbReference>
<dbReference type="HOGENOM" id="CLU_012494_13_4_11"/>
<keyword evidence="5" id="KW-1185">Reference proteome</keyword>
<evidence type="ECO:0000313" key="5">
    <source>
        <dbReference type="Proteomes" id="UP000002026"/>
    </source>
</evidence>
<dbReference type="STRING" id="471855.Shel_07380"/>
<evidence type="ECO:0000313" key="4">
    <source>
        <dbReference type="EMBL" id="ACV21795.1"/>
    </source>
</evidence>
<proteinExistence type="inferred from homology"/>
<dbReference type="SUPFAM" id="SSF53474">
    <property type="entry name" value="alpha/beta-Hydrolases"/>
    <property type="match status" value="1"/>
</dbReference>
<dbReference type="EMBL" id="CP001684">
    <property type="protein sequence ID" value="ACV21795.1"/>
    <property type="molecule type" value="Genomic_DNA"/>
</dbReference>
<evidence type="ECO:0000259" key="3">
    <source>
        <dbReference type="Pfam" id="PF07859"/>
    </source>
</evidence>
<dbReference type="eggNOG" id="COG0657">
    <property type="taxonomic scope" value="Bacteria"/>
</dbReference>
<dbReference type="Proteomes" id="UP000002026">
    <property type="component" value="Chromosome"/>
</dbReference>
<reference evidence="4 5" key="1">
    <citation type="journal article" date="2009" name="Stand. Genomic Sci.">
        <title>Complete genome sequence of Slackia heliotrinireducens type strain (RHS 1).</title>
        <authorList>
            <person name="Pukall R."/>
            <person name="Lapidus A."/>
            <person name="Nolan M."/>
            <person name="Copeland A."/>
            <person name="Glavina Del Rio T."/>
            <person name="Lucas S."/>
            <person name="Chen F."/>
            <person name="Tice H."/>
            <person name="Cheng J.F."/>
            <person name="Chertkov O."/>
            <person name="Bruce D."/>
            <person name="Goodwin L."/>
            <person name="Kuske C."/>
            <person name="Brettin T."/>
            <person name="Detter J.C."/>
            <person name="Han C."/>
            <person name="Pitluck S."/>
            <person name="Pati A."/>
            <person name="Mavrommatis K."/>
            <person name="Ivanova N."/>
            <person name="Ovchinnikova G."/>
            <person name="Chen A."/>
            <person name="Palaniappan K."/>
            <person name="Schneider S."/>
            <person name="Rohde M."/>
            <person name="Chain P."/>
            <person name="D'haeseleer P."/>
            <person name="Goker M."/>
            <person name="Bristow J."/>
            <person name="Eisen J.A."/>
            <person name="Markowitz V."/>
            <person name="Kyrpides N.C."/>
            <person name="Klenk H.P."/>
            <person name="Hugenholtz P."/>
        </authorList>
    </citation>
    <scope>NUCLEOTIDE SEQUENCE [LARGE SCALE GENOMIC DNA]</scope>
    <source>
        <strain evidence="5">ATCC 29202 / DSM 20476 / NCTC 11029 / RHS 1</strain>
    </source>
</reference>
<evidence type="ECO:0000256" key="2">
    <source>
        <dbReference type="ARBA" id="ARBA00022801"/>
    </source>
</evidence>
<name>C7N4G0_SLAHD</name>
<accession>C7N4G0</accession>
<dbReference type="InterPro" id="IPR050300">
    <property type="entry name" value="GDXG_lipolytic_enzyme"/>
</dbReference>
<comment type="similarity">
    <text evidence="1">Belongs to the 'GDXG' lipolytic enzyme family.</text>
</comment>